<feature type="region of interest" description="Disordered" evidence="1">
    <location>
        <begin position="39"/>
        <end position="69"/>
    </location>
</feature>
<protein>
    <recommendedName>
        <fullName evidence="5">Lipase modulator</fullName>
    </recommendedName>
</protein>
<evidence type="ECO:0008006" key="5">
    <source>
        <dbReference type="Google" id="ProtNLM"/>
    </source>
</evidence>
<feature type="region of interest" description="Disordered" evidence="1">
    <location>
        <begin position="158"/>
        <end position="177"/>
    </location>
</feature>
<accession>A0A679GBX1</accession>
<organism evidence="3 4">
    <name type="scientific">Metapseudomonas otitidis</name>
    <dbReference type="NCBI Taxonomy" id="319939"/>
    <lineage>
        <taxon>Bacteria</taxon>
        <taxon>Pseudomonadati</taxon>
        <taxon>Pseudomonadota</taxon>
        <taxon>Gammaproteobacteria</taxon>
        <taxon>Pseudomonadales</taxon>
        <taxon>Pseudomonadaceae</taxon>
        <taxon>Metapseudomonas</taxon>
    </lineage>
</organism>
<dbReference type="AlphaFoldDB" id="A0A679GBX1"/>
<dbReference type="Proteomes" id="UP000501237">
    <property type="component" value="Chromosome"/>
</dbReference>
<dbReference type="EMBL" id="AP022642">
    <property type="protein sequence ID" value="BCA28196.1"/>
    <property type="molecule type" value="Genomic_DNA"/>
</dbReference>
<feature type="compositionally biased region" description="Low complexity" evidence="1">
    <location>
        <begin position="39"/>
        <end position="50"/>
    </location>
</feature>
<evidence type="ECO:0000313" key="4">
    <source>
        <dbReference type="Proteomes" id="UP000501237"/>
    </source>
</evidence>
<feature type="chain" id="PRO_5025522588" description="Lipase modulator" evidence="2">
    <location>
        <begin position="21"/>
        <end position="217"/>
    </location>
</feature>
<dbReference type="RefSeq" id="WP_172433252.1">
    <property type="nucleotide sequence ID" value="NZ_AP022642.1"/>
</dbReference>
<gene>
    <name evidence="3" type="ORF">PtoMrB4_21730</name>
</gene>
<feature type="signal peptide" evidence="2">
    <location>
        <begin position="1"/>
        <end position="20"/>
    </location>
</feature>
<dbReference type="KEGG" id="poj:PtoMrB4_21730"/>
<reference evidence="3 4" key="1">
    <citation type="journal article" date="2020" name="Microbiol. Resour. Announc.">
        <title>Complete genome sequence of Pseudomonas otitidis strain MrB4, isolated from Lake Biwa in Japan.</title>
        <authorList>
            <person name="Miyazaki K."/>
            <person name="Hase E."/>
            <person name="Maruya T."/>
        </authorList>
    </citation>
    <scope>NUCLEOTIDE SEQUENCE [LARGE SCALE GENOMIC DNA]</scope>
    <source>
        <strain evidence="3 4">MrB4</strain>
    </source>
</reference>
<proteinExistence type="predicted"/>
<evidence type="ECO:0000256" key="2">
    <source>
        <dbReference type="SAM" id="SignalP"/>
    </source>
</evidence>
<evidence type="ECO:0000256" key="1">
    <source>
        <dbReference type="SAM" id="MobiDB-lite"/>
    </source>
</evidence>
<evidence type="ECO:0000313" key="3">
    <source>
        <dbReference type="EMBL" id="BCA28196.1"/>
    </source>
</evidence>
<keyword evidence="2" id="KW-0732">Signal</keyword>
<dbReference type="GeneID" id="57397394"/>
<name>A0A679GBX1_9GAMM</name>
<feature type="compositionally biased region" description="Basic and acidic residues" evidence="1">
    <location>
        <begin position="58"/>
        <end position="69"/>
    </location>
</feature>
<sequence length="217" mass="24259">MPNKTLLLSAIALAITTASATLYWRLQADTEAVAPVAAAPTASAPATARAEQPGEQPPKAETETKPAVDPTRVDAYSKRLAFDSEYRGFFDKASQLPEAEREAEAERLRKGLEEREARGELAASESLMLQIALIQATESDPEEQKSRANALLRRYQEASEAREKALAQQPSPQFQRYKQDEKRIVEEVMALEAIPDGLSRNEYLRQRLQEAREQAYR</sequence>